<reference evidence="3" key="1">
    <citation type="submission" date="2016-10" db="EMBL/GenBank/DDBJ databases">
        <authorList>
            <person name="Benchimol M."/>
            <person name="Almeida L.G."/>
            <person name="Vasconcelos A.T."/>
            <person name="Perreira-Neves A."/>
            <person name="Rosa I.A."/>
            <person name="Tasca T."/>
            <person name="Bogo M.R."/>
            <person name="de Souza W."/>
        </authorList>
    </citation>
    <scope>NUCLEOTIDE SEQUENCE [LARGE SCALE GENOMIC DNA]</scope>
    <source>
        <strain evidence="3">K</strain>
    </source>
</reference>
<dbReference type="GO" id="GO:0035658">
    <property type="term" value="C:Mon1-Ccz1 complex"/>
    <property type="evidence" value="ECO:0007669"/>
    <property type="project" value="InterPro"/>
</dbReference>
<name>A0A1J4JXM6_9EUKA</name>
<proteinExistence type="inferred from homology"/>
<evidence type="ECO:0000256" key="1">
    <source>
        <dbReference type="ARBA" id="ARBA00005352"/>
    </source>
</evidence>
<accession>A0A1J4JXM6</accession>
<dbReference type="PANTHER" id="PTHR13056">
    <property type="entry name" value="VACUOLAR FUSION PROTEIN CCZ1 HOMOLOG-RELATED"/>
    <property type="match status" value="1"/>
</dbReference>
<feature type="domain" description="CCZ1/INTU/HSP4 first Longin" evidence="2">
    <location>
        <begin position="10"/>
        <end position="111"/>
    </location>
</feature>
<dbReference type="Proteomes" id="UP000179807">
    <property type="component" value="Unassembled WGS sequence"/>
</dbReference>
<dbReference type="AlphaFoldDB" id="A0A1J4JXM6"/>
<gene>
    <name evidence="3" type="ORF">TRFO_30598</name>
</gene>
<dbReference type="OrthoDB" id="240546at2759"/>
<dbReference type="RefSeq" id="XP_068355420.1">
    <property type="nucleotide sequence ID" value="XM_068507450.1"/>
</dbReference>
<evidence type="ECO:0000259" key="2">
    <source>
        <dbReference type="Pfam" id="PF19031"/>
    </source>
</evidence>
<dbReference type="VEuPathDB" id="TrichDB:TRFO_30598"/>
<dbReference type="InterPro" id="IPR013176">
    <property type="entry name" value="Ccz1"/>
</dbReference>
<organism evidence="3 4">
    <name type="scientific">Tritrichomonas foetus</name>
    <dbReference type="NCBI Taxonomy" id="1144522"/>
    <lineage>
        <taxon>Eukaryota</taxon>
        <taxon>Metamonada</taxon>
        <taxon>Parabasalia</taxon>
        <taxon>Tritrichomonadida</taxon>
        <taxon>Tritrichomonadidae</taxon>
        <taxon>Tritrichomonas</taxon>
    </lineage>
</organism>
<comment type="caution">
    <text evidence="3">The sequence shown here is derived from an EMBL/GenBank/DDBJ whole genome shotgun (WGS) entry which is preliminary data.</text>
</comment>
<dbReference type="GO" id="GO:0016192">
    <property type="term" value="P:vesicle-mediated transport"/>
    <property type="evidence" value="ECO:0007669"/>
    <property type="project" value="InterPro"/>
</dbReference>
<evidence type="ECO:0000313" key="4">
    <source>
        <dbReference type="Proteomes" id="UP000179807"/>
    </source>
</evidence>
<comment type="similarity">
    <text evidence="1">Belongs to the CCZ1 family.</text>
</comment>
<dbReference type="PANTHER" id="PTHR13056:SF0">
    <property type="entry name" value="VACUOLAR FUSION PROTEIN CCZ1 HOMOLOG-RELATED"/>
    <property type="match status" value="1"/>
</dbReference>
<evidence type="ECO:0000313" key="3">
    <source>
        <dbReference type="EMBL" id="OHT02284.1"/>
    </source>
</evidence>
<dbReference type="InterPro" id="IPR043987">
    <property type="entry name" value="CCZ1/INTU/HSP4_longin_1"/>
</dbReference>
<dbReference type="EMBL" id="MLAK01000872">
    <property type="protein sequence ID" value="OHT02284.1"/>
    <property type="molecule type" value="Genomic_DNA"/>
</dbReference>
<protein>
    <recommendedName>
        <fullName evidence="2">CCZ1/INTU/HSP4 first Longin domain-containing protein</fullName>
    </recommendedName>
</protein>
<keyword evidence="4" id="KW-1185">Reference proteome</keyword>
<dbReference type="GeneID" id="94842154"/>
<dbReference type="Pfam" id="PF19031">
    <property type="entry name" value="Intu_longin_1"/>
    <property type="match status" value="1"/>
</dbReference>
<sequence length="416" mass="47576">MKVSMPDLISFAIYDGIPPQEEGMDPTVFWYWPKQTQKDVQLNEIGLYLTFTGFCRDFRASKDCQFVQTDTAFTCFGTLGSDVNVAACFNSTDPKYHRILVNSLEAFISVYFMFFSAPTRQKDGSLDRTSTFTFNEYVEELLNIFNCFPFIKRLPPSLSTWMMCEEILASAKNVLPIIKSAAFIYKDYLVHTCMKPKNFLALYLAYQAKIKALLDFAPINPPKNKFYWQLGVVGDPERPVVYFTSLNLLDTSVYTAIVSYNELTIFILLSTPKEIVPSAFLPLQNVLEQIMPNIEQECISILNHETIQKVPIYRDDGIFILQREKQKVLKSSKQNNQHPQNSQNALNEKFSETEYILEFLNETESEFIRVCAQTTPSSYIFMQKDGNQSTITSGQSESMADATSQFVEFLKSSKLG</sequence>